<keyword evidence="2" id="KW-1133">Transmembrane helix</keyword>
<sequence>MQRSSPSVPRRRAPAVFAAVVLGVFIVGLGCAVWIGLRGASAVQHLRSAQATVGSATTEVADPAGAIERLGEAAPDTSAARALTGDPVWGGAEILPWIGPQLAAVRTVAASVDDAASTAVLPLRAAAAVLAPGALHTPDGAIDVARIAAARPAAADAATRLRMAVDRIAEIDRAPLLGAVSRAVSSTSAALDRAATAAEALERATTLVPRMLGADGRRSTLLLFQNNAEWRSLGGVVGAVAQVDADAGRLALVAQASSADVTAFVDDPVLPLPDDVRGVFDTRPARYLQNTTQVPDFAVGAAVAREMWRRTHGEEVDAVVALDPVTLSYLLRATGPVTLPTGEVIDGDDAVPLLLDEVYRRFADPREQDAFFQSAAAAVFGALAEGRGDSTALVEALTRAGDERRLLVWNADAADQAVLDGSTLQGALPVSDDTRTTVGVYLNDGTGSKMDYYLHPRTAIGWCADGLATLRVSLRNDAPEPSTLPPYVTGGGEYGVRPGDALTGVYVYLPPGAEVVDRRTSSDGAVAPGFAGGLHDGRAVVKWSVQLSPGQTGVLDLDIRMPTTPRLEILSTPTRDPRETPDVGACPAAG</sequence>
<organism evidence="3 4">
    <name type="scientific">Microbacterium galbum</name>
    <dbReference type="NCBI Taxonomy" id="3075994"/>
    <lineage>
        <taxon>Bacteria</taxon>
        <taxon>Bacillati</taxon>
        <taxon>Actinomycetota</taxon>
        <taxon>Actinomycetes</taxon>
        <taxon>Micrococcales</taxon>
        <taxon>Microbacteriaceae</taxon>
        <taxon>Microbacterium</taxon>
    </lineage>
</organism>
<name>A0ABU3T4R0_9MICO</name>
<feature type="region of interest" description="Disordered" evidence="1">
    <location>
        <begin position="569"/>
        <end position="590"/>
    </location>
</feature>
<evidence type="ECO:0000256" key="1">
    <source>
        <dbReference type="SAM" id="MobiDB-lite"/>
    </source>
</evidence>
<keyword evidence="2" id="KW-0812">Transmembrane</keyword>
<evidence type="ECO:0000313" key="3">
    <source>
        <dbReference type="EMBL" id="MDU0366346.1"/>
    </source>
</evidence>
<keyword evidence="4" id="KW-1185">Reference proteome</keyword>
<dbReference type="RefSeq" id="WP_315993604.1">
    <property type="nucleotide sequence ID" value="NZ_JAWDIS010000001.1"/>
</dbReference>
<protein>
    <submittedName>
        <fullName evidence="3">DUF4012 domain-containing protein</fullName>
    </submittedName>
</protein>
<dbReference type="Proteomes" id="UP001263371">
    <property type="component" value="Unassembled WGS sequence"/>
</dbReference>
<comment type="caution">
    <text evidence="3">The sequence shown here is derived from an EMBL/GenBank/DDBJ whole genome shotgun (WGS) entry which is preliminary data.</text>
</comment>
<evidence type="ECO:0000256" key="2">
    <source>
        <dbReference type="SAM" id="Phobius"/>
    </source>
</evidence>
<dbReference type="InterPro" id="IPR025101">
    <property type="entry name" value="DUF4012"/>
</dbReference>
<reference evidence="3 4" key="1">
    <citation type="submission" date="2023-09" db="EMBL/GenBank/DDBJ databases">
        <title>Microbacterium fusihabitans sp. nov., Microbacterium phycihabitans sp. nov., and Microbacterium cervinum sp. nov., isolated from dried seaweeds of beach.</title>
        <authorList>
            <person name="Lee S.D."/>
        </authorList>
    </citation>
    <scope>NUCLEOTIDE SEQUENCE [LARGE SCALE GENOMIC DNA]</scope>
    <source>
        <strain evidence="3 4">KSW4-17</strain>
    </source>
</reference>
<feature type="transmembrane region" description="Helical" evidence="2">
    <location>
        <begin position="12"/>
        <end position="37"/>
    </location>
</feature>
<gene>
    <name evidence="3" type="ORF">RWH45_03900</name>
</gene>
<proteinExistence type="predicted"/>
<accession>A0ABU3T4R0</accession>
<dbReference type="Pfam" id="PF13196">
    <property type="entry name" value="DUF4012"/>
    <property type="match status" value="1"/>
</dbReference>
<keyword evidence="2" id="KW-0472">Membrane</keyword>
<dbReference type="EMBL" id="JAWDIS010000001">
    <property type="protein sequence ID" value="MDU0366346.1"/>
    <property type="molecule type" value="Genomic_DNA"/>
</dbReference>
<evidence type="ECO:0000313" key="4">
    <source>
        <dbReference type="Proteomes" id="UP001263371"/>
    </source>
</evidence>
<dbReference type="PROSITE" id="PS51257">
    <property type="entry name" value="PROKAR_LIPOPROTEIN"/>
    <property type="match status" value="1"/>
</dbReference>